<dbReference type="AlphaFoldDB" id="A0AAQ3U0D7"/>
<dbReference type="Proteomes" id="UP001341281">
    <property type="component" value="Chromosome 06"/>
</dbReference>
<sequence length="63" mass="6982">MEKTKRVESTSRRSREDLTFLCTTTCHSLLLLCSSSLGLPVLLLLDGESRVVQLASEKLVFAV</sequence>
<organism evidence="1 2">
    <name type="scientific">Paspalum notatum var. saurae</name>
    <dbReference type="NCBI Taxonomy" id="547442"/>
    <lineage>
        <taxon>Eukaryota</taxon>
        <taxon>Viridiplantae</taxon>
        <taxon>Streptophyta</taxon>
        <taxon>Embryophyta</taxon>
        <taxon>Tracheophyta</taxon>
        <taxon>Spermatophyta</taxon>
        <taxon>Magnoliopsida</taxon>
        <taxon>Liliopsida</taxon>
        <taxon>Poales</taxon>
        <taxon>Poaceae</taxon>
        <taxon>PACMAD clade</taxon>
        <taxon>Panicoideae</taxon>
        <taxon>Andropogonodae</taxon>
        <taxon>Paspaleae</taxon>
        <taxon>Paspalinae</taxon>
        <taxon>Paspalum</taxon>
    </lineage>
</organism>
<evidence type="ECO:0000313" key="2">
    <source>
        <dbReference type="Proteomes" id="UP001341281"/>
    </source>
</evidence>
<accession>A0AAQ3U0D7</accession>
<dbReference type="EMBL" id="CP144750">
    <property type="protein sequence ID" value="WVZ81834.1"/>
    <property type="molecule type" value="Genomic_DNA"/>
</dbReference>
<reference evidence="1 2" key="1">
    <citation type="submission" date="2024-02" db="EMBL/GenBank/DDBJ databases">
        <title>High-quality chromosome-scale genome assembly of Pensacola bahiagrass (Paspalum notatum Flugge var. saurae).</title>
        <authorList>
            <person name="Vega J.M."/>
            <person name="Podio M."/>
            <person name="Orjuela J."/>
            <person name="Siena L.A."/>
            <person name="Pessino S.C."/>
            <person name="Combes M.C."/>
            <person name="Mariac C."/>
            <person name="Albertini E."/>
            <person name="Pupilli F."/>
            <person name="Ortiz J.P.A."/>
            <person name="Leblanc O."/>
        </authorList>
    </citation>
    <scope>NUCLEOTIDE SEQUENCE [LARGE SCALE GENOMIC DNA]</scope>
    <source>
        <strain evidence="1">R1</strain>
        <tissue evidence="1">Leaf</tissue>
    </source>
</reference>
<gene>
    <name evidence="1" type="ORF">U9M48_029167</name>
</gene>
<protein>
    <submittedName>
        <fullName evidence="1">Uncharacterized protein</fullName>
    </submittedName>
</protein>
<proteinExistence type="predicted"/>
<evidence type="ECO:0000313" key="1">
    <source>
        <dbReference type="EMBL" id="WVZ81834.1"/>
    </source>
</evidence>
<keyword evidence="2" id="KW-1185">Reference proteome</keyword>
<name>A0AAQ3U0D7_PASNO</name>